<keyword evidence="4" id="KW-1185">Reference proteome</keyword>
<dbReference type="PANTHER" id="PTHR31020:SF1">
    <property type="entry name" value="TRANSMEMBRANE PROTEIN 174"/>
    <property type="match status" value="1"/>
</dbReference>
<dbReference type="Pfam" id="PF15029">
    <property type="entry name" value="TMEM174"/>
    <property type="match status" value="1"/>
</dbReference>
<feature type="compositionally biased region" description="Polar residues" evidence="1">
    <location>
        <begin position="229"/>
        <end position="244"/>
    </location>
</feature>
<dbReference type="EMBL" id="SRMA01025313">
    <property type="protein sequence ID" value="TRY96217.1"/>
    <property type="molecule type" value="Genomic_DNA"/>
</dbReference>
<gene>
    <name evidence="3" type="ORF">DNTS_013739</name>
</gene>
<dbReference type="PANTHER" id="PTHR31020">
    <property type="entry name" value="TRANSMEMBRANE PROTEIN 174"/>
    <property type="match status" value="1"/>
</dbReference>
<keyword evidence="2" id="KW-0472">Membrane</keyword>
<accession>A0A553R213</accession>
<feature type="region of interest" description="Disordered" evidence="1">
    <location>
        <begin position="18"/>
        <end position="49"/>
    </location>
</feature>
<dbReference type="OrthoDB" id="9931655at2759"/>
<evidence type="ECO:0000313" key="4">
    <source>
        <dbReference type="Proteomes" id="UP000316079"/>
    </source>
</evidence>
<dbReference type="InterPro" id="IPR027835">
    <property type="entry name" value="TMEM174"/>
</dbReference>
<protein>
    <recommendedName>
        <fullName evidence="5">Transmembrane protein 174</fullName>
    </recommendedName>
</protein>
<dbReference type="Proteomes" id="UP000316079">
    <property type="component" value="Unassembled WGS sequence"/>
</dbReference>
<dbReference type="STRING" id="623744.A0A553R213"/>
<reference evidence="3 4" key="1">
    <citation type="journal article" date="2019" name="Sci. Data">
        <title>Hybrid genome assembly and annotation of Danionella translucida.</title>
        <authorList>
            <person name="Kadobianskyi M."/>
            <person name="Schulze L."/>
            <person name="Schuelke M."/>
            <person name="Judkewitz B."/>
        </authorList>
    </citation>
    <scope>NUCLEOTIDE SEQUENCE [LARGE SCALE GENOMIC DNA]</scope>
    <source>
        <strain evidence="3 4">Bolton</strain>
    </source>
</reference>
<feature type="compositionally biased region" description="Basic and acidic residues" evidence="1">
    <location>
        <begin position="247"/>
        <end position="257"/>
    </location>
</feature>
<feature type="transmembrane region" description="Helical" evidence="2">
    <location>
        <begin position="75"/>
        <end position="98"/>
    </location>
</feature>
<keyword evidence="2" id="KW-1133">Transmembrane helix</keyword>
<dbReference type="AlphaFoldDB" id="A0A553R213"/>
<evidence type="ECO:0000256" key="1">
    <source>
        <dbReference type="SAM" id="MobiDB-lite"/>
    </source>
</evidence>
<feature type="compositionally biased region" description="Polar residues" evidence="1">
    <location>
        <begin position="32"/>
        <end position="45"/>
    </location>
</feature>
<organism evidence="3 4">
    <name type="scientific">Danionella cerebrum</name>
    <dbReference type="NCBI Taxonomy" id="2873325"/>
    <lineage>
        <taxon>Eukaryota</taxon>
        <taxon>Metazoa</taxon>
        <taxon>Chordata</taxon>
        <taxon>Craniata</taxon>
        <taxon>Vertebrata</taxon>
        <taxon>Euteleostomi</taxon>
        <taxon>Actinopterygii</taxon>
        <taxon>Neopterygii</taxon>
        <taxon>Teleostei</taxon>
        <taxon>Ostariophysi</taxon>
        <taxon>Cypriniformes</taxon>
        <taxon>Danionidae</taxon>
        <taxon>Danioninae</taxon>
        <taxon>Danionella</taxon>
    </lineage>
</organism>
<feature type="transmembrane region" description="Helical" evidence="2">
    <location>
        <begin position="110"/>
        <end position="130"/>
    </location>
</feature>
<keyword evidence="2" id="KW-0812">Transmembrane</keyword>
<feature type="region of interest" description="Disordered" evidence="1">
    <location>
        <begin position="227"/>
        <end position="282"/>
    </location>
</feature>
<proteinExistence type="predicted"/>
<sequence>MEHLGILNIWSITKGRSRRASSLTRPRDPTTAGANVSSNDNQTHSDPPVNVVSLVPSQTRSSSESQVSDGDKAGATLLFSGVFLGLVGITFTAMGWTNNTVSHKYDWTQLLGPILLSVGGTFVLISICKFRMLACLSCKKIDGEDSLDADPLPPLSGPSFVFTRFNQPITFHSATVVQYIPPPYVEQDRCLGSSNGLHSNHQPLAVTTSSPPQYYNVYPMGNPDFIPGEQNTTLEQPENRSFSLSVGEEKSCEREGDSDSACAPPAYDELFAPSQGSSVHDI</sequence>
<evidence type="ECO:0008006" key="5">
    <source>
        <dbReference type="Google" id="ProtNLM"/>
    </source>
</evidence>
<evidence type="ECO:0000313" key="3">
    <source>
        <dbReference type="EMBL" id="TRY96217.1"/>
    </source>
</evidence>
<comment type="caution">
    <text evidence="3">The sequence shown here is derived from an EMBL/GenBank/DDBJ whole genome shotgun (WGS) entry which is preliminary data.</text>
</comment>
<evidence type="ECO:0000256" key="2">
    <source>
        <dbReference type="SAM" id="Phobius"/>
    </source>
</evidence>
<name>A0A553R213_9TELE</name>